<dbReference type="Pfam" id="PF24088">
    <property type="entry name" value="DUF7373"/>
    <property type="match status" value="1"/>
</dbReference>
<reference evidence="3 4" key="1">
    <citation type="submission" date="2018-06" db="EMBL/GenBank/DDBJ databases">
        <authorList>
            <consortium name="Pathogen Informatics"/>
            <person name="Doyle S."/>
        </authorList>
    </citation>
    <scope>NUCLEOTIDE SEQUENCE [LARGE SCALE GENOMIC DNA]</scope>
    <source>
        <strain evidence="3 4">NCTC13184</strain>
    </source>
</reference>
<feature type="domain" description="DUF7373" evidence="2">
    <location>
        <begin position="200"/>
        <end position="339"/>
    </location>
</feature>
<name>A0A378WMP6_9NOCA</name>
<dbReference type="InterPro" id="IPR055797">
    <property type="entry name" value="DUF7373"/>
</dbReference>
<dbReference type="InterPro" id="IPR056463">
    <property type="entry name" value="DUF7373_C"/>
</dbReference>
<evidence type="ECO:0000259" key="2">
    <source>
        <dbReference type="Pfam" id="PF24092"/>
    </source>
</evidence>
<dbReference type="Pfam" id="PF24092">
    <property type="entry name" value="DUF7373_C"/>
    <property type="match status" value="1"/>
</dbReference>
<gene>
    <name evidence="3" type="ORF">NCTC13184_01211</name>
</gene>
<sequence length="340" mass="37729">MEGQRLGSVAPLAMEIDPRFKYQAGVTDSDVHAWLDPSIAGIDSENLDDDAKGFIAGYYTWGRSERDLGIAQTISYSVLLFTDQDSATGAAKSLYDRTLSDHIHGSPEMDFQPVAIDGHPGTLSYWVPGEEYLDSYTAHGRFVIYLSISDGAKQKLHEDPRAELTELTTKSLSVIAPAIDRFTPTSPEQLATAPVDHDNMLGRTLRRSSTESAKDAPGFYDRHAALHMSSDPGADADLFAVTGMDWMASNGSRLYRAKDAASAQKLLIAHSAPDKLDRLVGSPKNLPWIRCYEYRGDDYGRFRFRCYLRYNEYVAEISSNQLIDVHQRASAQYAILENSN</sequence>
<feature type="domain" description="DUF7373" evidence="1">
    <location>
        <begin position="1"/>
        <end position="195"/>
    </location>
</feature>
<evidence type="ECO:0000259" key="1">
    <source>
        <dbReference type="Pfam" id="PF24088"/>
    </source>
</evidence>
<protein>
    <submittedName>
        <fullName evidence="3">Uncharacterized protein</fullName>
    </submittedName>
</protein>
<dbReference type="AlphaFoldDB" id="A0A378WMP6"/>
<evidence type="ECO:0000313" key="4">
    <source>
        <dbReference type="Proteomes" id="UP000255082"/>
    </source>
</evidence>
<dbReference type="Proteomes" id="UP000255082">
    <property type="component" value="Unassembled WGS sequence"/>
</dbReference>
<accession>A0A378WMP6</accession>
<organism evidence="3 4">
    <name type="scientific">Nocardia africana</name>
    <dbReference type="NCBI Taxonomy" id="134964"/>
    <lineage>
        <taxon>Bacteria</taxon>
        <taxon>Bacillati</taxon>
        <taxon>Actinomycetota</taxon>
        <taxon>Actinomycetes</taxon>
        <taxon>Mycobacteriales</taxon>
        <taxon>Nocardiaceae</taxon>
        <taxon>Nocardia</taxon>
    </lineage>
</organism>
<dbReference type="EMBL" id="UGRU01000001">
    <property type="protein sequence ID" value="SUA41865.1"/>
    <property type="molecule type" value="Genomic_DNA"/>
</dbReference>
<proteinExistence type="predicted"/>
<evidence type="ECO:0000313" key="3">
    <source>
        <dbReference type="EMBL" id="SUA41865.1"/>
    </source>
</evidence>